<evidence type="ECO:0000313" key="2">
    <source>
        <dbReference type="Proteomes" id="UP001596222"/>
    </source>
</evidence>
<gene>
    <name evidence="1" type="ORF">ACFPP6_20535</name>
</gene>
<organism evidence="1 2">
    <name type="scientific">Streptomyces aureoversilis</name>
    <dbReference type="NCBI Taxonomy" id="67277"/>
    <lineage>
        <taxon>Bacteria</taxon>
        <taxon>Bacillati</taxon>
        <taxon>Actinomycetota</taxon>
        <taxon>Actinomycetes</taxon>
        <taxon>Kitasatosporales</taxon>
        <taxon>Streptomycetaceae</taxon>
        <taxon>Streptomyces</taxon>
    </lineage>
</organism>
<dbReference type="SUPFAM" id="SSF50129">
    <property type="entry name" value="GroES-like"/>
    <property type="match status" value="1"/>
</dbReference>
<dbReference type="Gene3D" id="3.90.180.10">
    <property type="entry name" value="Medium-chain alcohol dehydrogenases, catalytic domain"/>
    <property type="match status" value="1"/>
</dbReference>
<dbReference type="SUPFAM" id="SSF51735">
    <property type="entry name" value="NAD(P)-binding Rossmann-fold domains"/>
    <property type="match status" value="1"/>
</dbReference>
<keyword evidence="2" id="KW-1185">Reference proteome</keyword>
<accession>A0ABW0A073</accession>
<evidence type="ECO:0008006" key="3">
    <source>
        <dbReference type="Google" id="ProtNLM"/>
    </source>
</evidence>
<reference evidence="2" key="1">
    <citation type="journal article" date="2019" name="Int. J. Syst. Evol. Microbiol.">
        <title>The Global Catalogue of Microorganisms (GCM) 10K type strain sequencing project: providing services to taxonomists for standard genome sequencing and annotation.</title>
        <authorList>
            <consortium name="The Broad Institute Genomics Platform"/>
            <consortium name="The Broad Institute Genome Sequencing Center for Infectious Disease"/>
            <person name="Wu L."/>
            <person name="Ma J."/>
        </authorList>
    </citation>
    <scope>NUCLEOTIDE SEQUENCE [LARGE SCALE GENOMIC DNA]</scope>
    <source>
        <strain evidence="2">CGMCC 4.1641</strain>
    </source>
</reference>
<protein>
    <recommendedName>
        <fullName evidence="3">Dehydrogenase</fullName>
    </recommendedName>
</protein>
<dbReference type="Gene3D" id="3.40.50.720">
    <property type="entry name" value="NAD(P)-binding Rossmann-like Domain"/>
    <property type="match status" value="1"/>
</dbReference>
<proteinExistence type="predicted"/>
<dbReference type="InterPro" id="IPR011032">
    <property type="entry name" value="GroES-like_sf"/>
</dbReference>
<sequence length="358" mass="38121">MTGWQLVRSGRRVRIVPMERLRGDQPYVSMLAVGLCGTDVQIGAGHRGDVAGVLGHEGVGILHGVPGGDRMVVFNPVDVRDQDSILGHSFDGLFRSWVPLGPELPLSTLQEVQPLDPMAVLTLCEPLGTVLYSWELIERSAPAGPLSVGIWGAGPIGLLHVRRAIDQGHDVELVEARPERLAWVEDHSRLAPVHLSVTGHRTPRPLDVAIVCAPRLAMASAVREAADALRPDGTMVLVTALDAAAAAPTFVDATVGRVRRHNVCGNVDPELGMVTAVSHEGKPLVLTGHRGTSLAQLHAAESALRADPGGYGALITHELSPEDAVDVINRRLDGQFRTADGSEIVKVVVRFPDGGRHG</sequence>
<comment type="caution">
    <text evidence="1">The sequence shown here is derived from an EMBL/GenBank/DDBJ whole genome shotgun (WGS) entry which is preliminary data.</text>
</comment>
<name>A0ABW0A073_9ACTN</name>
<dbReference type="EMBL" id="JBHSKJ010000011">
    <property type="protein sequence ID" value="MFC5147064.1"/>
    <property type="molecule type" value="Genomic_DNA"/>
</dbReference>
<dbReference type="Proteomes" id="UP001596222">
    <property type="component" value="Unassembled WGS sequence"/>
</dbReference>
<evidence type="ECO:0000313" key="1">
    <source>
        <dbReference type="EMBL" id="MFC5147064.1"/>
    </source>
</evidence>
<dbReference type="InterPro" id="IPR036291">
    <property type="entry name" value="NAD(P)-bd_dom_sf"/>
</dbReference>
<dbReference type="RefSeq" id="WP_382044324.1">
    <property type="nucleotide sequence ID" value="NZ_JBHSKJ010000011.1"/>
</dbReference>